<gene>
    <name evidence="1" type="ORF">RG47T_1966</name>
</gene>
<sequence>MQEQYHIIQQQIFDISFPVRDKAHELQNRISNFFNTSLSREMDKLFSRLIPADRVVKLNNLVIDAGSMPPHWLDEDLEERILAALEKEIMHLLSSPYNSMAYEKFDSIIQPPAKTNYLALLAHFLLTGTVPWWATGDVLTDPLKVFNRLLTEDAESLKKLILDTGKFAYVRKRLVYQFSEKIIRDVIQLLEPQQAEFIFDYHADVMDLHQKEPVVKTESSELGKAIWIFILNYLFTDKGTTFNRKAFVKSTIEQMASHYNLPYTDLLWLFSEVLLHVDFSSKISTSLPFIIRELHQEEFNGETRRNAADTSDMRSAEAQELYQQIDLVRYFLVFGSLPWWSEPYPMDQLSEIFLKLINTLPNSVNEMIESAGQNQAVRKRIVRAFLNEVQFGLVRIVEPTHAGFIINYAADMYKLQVENTIIKTDSTTFNDTLWDIIFDFLLVERGSVFNTRMFLESNIRKLSQTYNLQYADLLAFIVQGISQAYQAETVHVKLFITLTDLLNDLNQAGKTAGAGLSITDVDLGSEDISHYLKSNREPAIASITGVGQGSEDHISLYLKLNGEPANANLSGPILLRNVLRHWIQYGTLPWWSAEHMNLSIDDLFNELIATAPQEAIWLLILAGGVSNTRHRIIYQLKKETLINLFSLLPQENNALGLTNYLLNFTYVKPSEGSIDSDVIQKMTLLIAWNAFIINDYKSFDPARFINAFVYHISKRTGQSIIALSAELESYIKLDPAAGYTDIVIKSLQGIRDFEALKSNELYVLPMLSASLSAEDLINGFLTNGKILERADMIGEALKILKYYLNNSRLPQQVDWLDDSNTDHFLKQIMLILYYERFSELNTVLQSDKYKGGAMMRLHEIFGTTSNIAEASVSKLLQPYFENNLLFYLSENRLALVNADKKLFWKIKEYINSAGVKQSGKILKVLLKHTATAGYLAQKLDDDTIAELFKKNSTGIGWGTDTLPFINEFQQFLQAALTDSLDRQNMAKLFREFNLLLLGGHHAFNGAEDYAKQFFKFISSGRYELINQLSFAMNKPGIDQSRIGPKIAAILPEIRKQINHNKHDTAKPLVTQLLTEADELALQRIYGANIQAELQKQMEVTKKEISKQQKNEEQLPETDLETIPGGETMYVNNAGLVLLNPFLSTYFTRLGLLIKSEFVSPQAQLKAVHLLQYLVYGTEKHPEQDLTLNKVLCNVPLQVPVPLEMKLSDQEKDVSNELLAVVISRWEKLNNTSAESFRNSFLQRTGALILTDGNWNLRVEQRGYDVLLQTLPWSFSMIKTSWMKNILYVEWT</sequence>
<organism evidence="1 2">
    <name type="scientific">Mucilaginibacter polytrichastri</name>
    <dbReference type="NCBI Taxonomy" id="1302689"/>
    <lineage>
        <taxon>Bacteria</taxon>
        <taxon>Pseudomonadati</taxon>
        <taxon>Bacteroidota</taxon>
        <taxon>Sphingobacteriia</taxon>
        <taxon>Sphingobacteriales</taxon>
        <taxon>Sphingobacteriaceae</taxon>
        <taxon>Mucilaginibacter</taxon>
    </lineage>
</organism>
<reference evidence="1 2" key="1">
    <citation type="submission" date="2016-11" db="EMBL/GenBank/DDBJ databases">
        <title>Whole Genome Sequencing of Mucilaginibacter polytrichastri RG4-7(T) isolated from the moss sample.</title>
        <authorList>
            <person name="Li Y."/>
        </authorList>
    </citation>
    <scope>NUCLEOTIDE SEQUENCE [LARGE SCALE GENOMIC DNA]</scope>
    <source>
        <strain evidence="1 2">RG4-7</strain>
    </source>
</reference>
<comment type="caution">
    <text evidence="1">The sequence shown here is derived from an EMBL/GenBank/DDBJ whole genome shotgun (WGS) entry which is preliminary data.</text>
</comment>
<dbReference type="RefSeq" id="WP_074489193.1">
    <property type="nucleotide sequence ID" value="NZ_FPAM01000004.1"/>
</dbReference>
<protein>
    <submittedName>
        <fullName evidence="1">Uncharacterized protein</fullName>
    </submittedName>
</protein>
<evidence type="ECO:0000313" key="1">
    <source>
        <dbReference type="EMBL" id="OKS86510.1"/>
    </source>
</evidence>
<evidence type="ECO:0000313" key="2">
    <source>
        <dbReference type="Proteomes" id="UP000186720"/>
    </source>
</evidence>
<dbReference type="Pfam" id="PF19268">
    <property type="entry name" value="CIS_TMP"/>
    <property type="match status" value="4"/>
</dbReference>
<keyword evidence="2" id="KW-1185">Reference proteome</keyword>
<dbReference type="OrthoDB" id="1488184at2"/>
<dbReference type="STRING" id="1302689.RG47T_1966"/>
<dbReference type="InterPro" id="IPR045538">
    <property type="entry name" value="CIS_TMP"/>
</dbReference>
<accession>A0A1Q5ZXM5</accession>
<dbReference type="Proteomes" id="UP000186720">
    <property type="component" value="Unassembled WGS sequence"/>
</dbReference>
<name>A0A1Q5ZXM5_9SPHI</name>
<proteinExistence type="predicted"/>
<dbReference type="EMBL" id="MPPL01000001">
    <property type="protein sequence ID" value="OKS86510.1"/>
    <property type="molecule type" value="Genomic_DNA"/>
</dbReference>